<comment type="caution">
    <text evidence="5">The sequence shown here is derived from an EMBL/GenBank/DDBJ whole genome shotgun (WGS) entry which is preliminary data.</text>
</comment>
<dbReference type="RefSeq" id="WP_379286559.1">
    <property type="nucleotide sequence ID" value="NZ_JBHTIU010000015.1"/>
</dbReference>
<dbReference type="InterPro" id="IPR020476">
    <property type="entry name" value="Nudix_hydrolase"/>
</dbReference>
<evidence type="ECO:0000256" key="1">
    <source>
        <dbReference type="ARBA" id="ARBA00001946"/>
    </source>
</evidence>
<comment type="cofactor">
    <cofactor evidence="1">
        <name>Mg(2+)</name>
        <dbReference type="ChEBI" id="CHEBI:18420"/>
    </cofactor>
</comment>
<organism evidence="5 6">
    <name type="scientific">Paenibacillus residui</name>
    <dbReference type="NCBI Taxonomy" id="629724"/>
    <lineage>
        <taxon>Bacteria</taxon>
        <taxon>Bacillati</taxon>
        <taxon>Bacillota</taxon>
        <taxon>Bacilli</taxon>
        <taxon>Bacillales</taxon>
        <taxon>Paenibacillaceae</taxon>
        <taxon>Paenibacillus</taxon>
    </lineage>
</organism>
<evidence type="ECO:0000256" key="3">
    <source>
        <dbReference type="RuleBase" id="RU003476"/>
    </source>
</evidence>
<dbReference type="InterPro" id="IPR020084">
    <property type="entry name" value="NUDIX_hydrolase_CS"/>
</dbReference>
<dbReference type="Gene3D" id="3.90.79.10">
    <property type="entry name" value="Nucleoside Triphosphate Pyrophosphohydrolase"/>
    <property type="match status" value="1"/>
</dbReference>
<evidence type="ECO:0000256" key="2">
    <source>
        <dbReference type="ARBA" id="ARBA00022801"/>
    </source>
</evidence>
<feature type="domain" description="Nudix hydrolase" evidence="4">
    <location>
        <begin position="36"/>
        <end position="166"/>
    </location>
</feature>
<reference evidence="6" key="1">
    <citation type="journal article" date="2019" name="Int. J. Syst. Evol. Microbiol.">
        <title>The Global Catalogue of Microorganisms (GCM) 10K type strain sequencing project: providing services to taxonomists for standard genome sequencing and annotation.</title>
        <authorList>
            <consortium name="The Broad Institute Genomics Platform"/>
            <consortium name="The Broad Institute Genome Sequencing Center for Infectious Disease"/>
            <person name="Wu L."/>
            <person name="Ma J."/>
        </authorList>
    </citation>
    <scope>NUCLEOTIDE SEQUENCE [LARGE SCALE GENOMIC DNA]</scope>
    <source>
        <strain evidence="6">CCUG 57263</strain>
    </source>
</reference>
<dbReference type="InterPro" id="IPR015797">
    <property type="entry name" value="NUDIX_hydrolase-like_dom_sf"/>
</dbReference>
<dbReference type="PANTHER" id="PTHR11839">
    <property type="entry name" value="UDP/ADP-SUGAR PYROPHOSPHATASE"/>
    <property type="match status" value="1"/>
</dbReference>
<dbReference type="EMBL" id="JBHTIU010000015">
    <property type="protein sequence ID" value="MFD0868524.1"/>
    <property type="molecule type" value="Genomic_DNA"/>
</dbReference>
<gene>
    <name evidence="5" type="ORF">ACFQ03_05140</name>
</gene>
<dbReference type="PRINTS" id="PR00502">
    <property type="entry name" value="NUDIXFAMILY"/>
</dbReference>
<accession>A0ABW3D740</accession>
<keyword evidence="6" id="KW-1185">Reference proteome</keyword>
<dbReference type="PROSITE" id="PS00893">
    <property type="entry name" value="NUDIX_BOX"/>
    <property type="match status" value="1"/>
</dbReference>
<dbReference type="PROSITE" id="PS51462">
    <property type="entry name" value="NUDIX"/>
    <property type="match status" value="1"/>
</dbReference>
<comment type="similarity">
    <text evidence="3">Belongs to the Nudix hydrolase family.</text>
</comment>
<dbReference type="Pfam" id="PF00293">
    <property type="entry name" value="NUDIX"/>
    <property type="match status" value="1"/>
</dbReference>
<dbReference type="GO" id="GO:0016787">
    <property type="term" value="F:hydrolase activity"/>
    <property type="evidence" value="ECO:0007669"/>
    <property type="project" value="UniProtKB-KW"/>
</dbReference>
<sequence>MKLTPNHPADKQETNVLLEREGWTLYEDKYGKLYYTQTNNESVVMLAKDEDCFILIKQFRRAVQSSVIKLPGGGVNAGESLESAAKREFLEETGYSCGDVIYLGKMWSSSWRSNEMTHVFYTEEVSPPDLQRLENHESIEVLRVEVKDCLNLIKANEISDPELTFALLQVILRGMLTGHGR</sequence>
<name>A0ABW3D740_9BACL</name>
<dbReference type="InterPro" id="IPR000086">
    <property type="entry name" value="NUDIX_hydrolase_dom"/>
</dbReference>
<evidence type="ECO:0000313" key="5">
    <source>
        <dbReference type="EMBL" id="MFD0868524.1"/>
    </source>
</evidence>
<dbReference type="EC" id="3.6.-.-" evidence="5"/>
<dbReference type="PANTHER" id="PTHR11839:SF18">
    <property type="entry name" value="NUDIX HYDROLASE DOMAIN-CONTAINING PROTEIN"/>
    <property type="match status" value="1"/>
</dbReference>
<keyword evidence="2 3" id="KW-0378">Hydrolase</keyword>
<proteinExistence type="inferred from homology"/>
<evidence type="ECO:0000313" key="6">
    <source>
        <dbReference type="Proteomes" id="UP001597120"/>
    </source>
</evidence>
<dbReference type="CDD" id="cd03424">
    <property type="entry name" value="NUDIX_ADPRase_Nudt5_UGPPase_Nudt14"/>
    <property type="match status" value="1"/>
</dbReference>
<dbReference type="Proteomes" id="UP001597120">
    <property type="component" value="Unassembled WGS sequence"/>
</dbReference>
<dbReference type="SUPFAM" id="SSF55811">
    <property type="entry name" value="Nudix"/>
    <property type="match status" value="1"/>
</dbReference>
<evidence type="ECO:0000259" key="4">
    <source>
        <dbReference type="PROSITE" id="PS51462"/>
    </source>
</evidence>
<protein>
    <submittedName>
        <fullName evidence="5">NUDIX hydrolase</fullName>
        <ecNumber evidence="5">3.6.-.-</ecNumber>
    </submittedName>
</protein>